<accession>A0ACC2W009</accession>
<evidence type="ECO:0000313" key="1">
    <source>
        <dbReference type="EMBL" id="KAJ9105008.1"/>
    </source>
</evidence>
<keyword evidence="2" id="KW-1185">Reference proteome</keyword>
<comment type="caution">
    <text evidence="1">The sequence shown here is derived from an EMBL/GenBank/DDBJ whole genome shotgun (WGS) entry which is preliminary data.</text>
</comment>
<dbReference type="EMBL" id="JASBWS010000051">
    <property type="protein sequence ID" value="KAJ9105008.1"/>
    <property type="molecule type" value="Genomic_DNA"/>
</dbReference>
<name>A0ACC2W009_9TREE</name>
<dbReference type="Proteomes" id="UP001230649">
    <property type="component" value="Unassembled WGS sequence"/>
</dbReference>
<gene>
    <name evidence="1" type="ORF">QFC20_004449</name>
</gene>
<reference evidence="1" key="1">
    <citation type="submission" date="2023-04" db="EMBL/GenBank/DDBJ databases">
        <title>Draft Genome sequencing of Naganishia species isolated from polar environments using Oxford Nanopore Technology.</title>
        <authorList>
            <person name="Leo P."/>
            <person name="Venkateswaran K."/>
        </authorList>
    </citation>
    <scope>NUCLEOTIDE SEQUENCE</scope>
    <source>
        <strain evidence="1">MNA-CCFEE 5262</strain>
    </source>
</reference>
<protein>
    <submittedName>
        <fullName evidence="1">Uncharacterized protein</fullName>
    </submittedName>
</protein>
<sequence length="513" mass="56962">MSARTSSIATAAPASGDSTGVTQRKATPSKAEFFQQGNNGGLMPYVAATHEERYSILDRRLAKERKTLGLGLLKTLGLITVALWIALPIFWGSLYLTLQYLSNLTIYLVDLDTAASGSSAIVGPAFRAMASNSNAMSTKFIETAHLGYVIRDAADYPRGVYDAMDEVTNKDCWGAIVVNANATSAWRAAVESGDASYDPSGSVGIFYQGARYYQIILLYLAPFMIRNTRTALQTASSTARSTLLASLSNTYTAPASAPASFQLVTTTLGALQAVPQALATPFGFYQHDLRVQTQWAASAVFEASDIYYLIFAFQLCLWQNSAQQKTQLGKKLTLRSLIGLRFMIPVFFYFFMATFQIPFTATMGRAGFIVQWMLNYLLLLSLGLALETMLSVLTQAFLPFFLIFWIIPSSFQPMELMMDFYKFLRWVPFYHHTEASKIIMFNTAPGHALGVHFGAIAGLVGVDIIGLSLAVWFERWRDERMEKKEKKEKKKAEEKEKEEKRGRDEVDRGESGS</sequence>
<proteinExistence type="predicted"/>
<evidence type="ECO:0000313" key="2">
    <source>
        <dbReference type="Proteomes" id="UP001230649"/>
    </source>
</evidence>
<organism evidence="1 2">
    <name type="scientific">Naganishia adeliensis</name>
    <dbReference type="NCBI Taxonomy" id="92952"/>
    <lineage>
        <taxon>Eukaryota</taxon>
        <taxon>Fungi</taxon>
        <taxon>Dikarya</taxon>
        <taxon>Basidiomycota</taxon>
        <taxon>Agaricomycotina</taxon>
        <taxon>Tremellomycetes</taxon>
        <taxon>Filobasidiales</taxon>
        <taxon>Filobasidiaceae</taxon>
        <taxon>Naganishia</taxon>
    </lineage>
</organism>